<accession>A0ABQ1FL85</accession>
<name>A0ABQ1FL85_9BACL</name>
<organism evidence="1 2">
    <name type="scientific">Paenibacillus marchantiophytorum</name>
    <dbReference type="NCBI Taxonomy" id="1619310"/>
    <lineage>
        <taxon>Bacteria</taxon>
        <taxon>Bacillati</taxon>
        <taxon>Bacillota</taxon>
        <taxon>Bacilli</taxon>
        <taxon>Bacillales</taxon>
        <taxon>Paenibacillaceae</taxon>
        <taxon>Paenibacillus</taxon>
    </lineage>
</organism>
<dbReference type="EMBL" id="BMHE01000141">
    <property type="protein sequence ID" value="GGA18893.1"/>
    <property type="molecule type" value="Genomic_DNA"/>
</dbReference>
<keyword evidence="2" id="KW-1185">Reference proteome</keyword>
<sequence length="39" mass="4603">MLDVSKQGSNERSNFWITFANLENLFFRAFQLAHVPNME</sequence>
<evidence type="ECO:0000313" key="2">
    <source>
        <dbReference type="Proteomes" id="UP000615455"/>
    </source>
</evidence>
<protein>
    <submittedName>
        <fullName evidence="1">Uncharacterized protein</fullName>
    </submittedName>
</protein>
<dbReference type="Proteomes" id="UP000615455">
    <property type="component" value="Unassembled WGS sequence"/>
</dbReference>
<gene>
    <name evidence="1" type="ORF">GCM10008018_73040</name>
</gene>
<proteinExistence type="predicted"/>
<comment type="caution">
    <text evidence="1">The sequence shown here is derived from an EMBL/GenBank/DDBJ whole genome shotgun (WGS) entry which is preliminary data.</text>
</comment>
<reference evidence="2" key="1">
    <citation type="journal article" date="2019" name="Int. J. Syst. Evol. Microbiol.">
        <title>The Global Catalogue of Microorganisms (GCM) 10K type strain sequencing project: providing services to taxonomists for standard genome sequencing and annotation.</title>
        <authorList>
            <consortium name="The Broad Institute Genomics Platform"/>
            <consortium name="The Broad Institute Genome Sequencing Center for Infectious Disease"/>
            <person name="Wu L."/>
            <person name="Ma J."/>
        </authorList>
    </citation>
    <scope>NUCLEOTIDE SEQUENCE [LARGE SCALE GENOMIC DNA]</scope>
    <source>
        <strain evidence="2">CGMCC 1.15043</strain>
    </source>
</reference>
<evidence type="ECO:0000313" key="1">
    <source>
        <dbReference type="EMBL" id="GGA18893.1"/>
    </source>
</evidence>